<evidence type="ECO:0000256" key="6">
    <source>
        <dbReference type="ARBA" id="ARBA00023135"/>
    </source>
</evidence>
<feature type="region of interest" description="Disordered" evidence="10">
    <location>
        <begin position="130"/>
        <end position="157"/>
    </location>
</feature>
<dbReference type="Pfam" id="PF01922">
    <property type="entry name" value="SRP19"/>
    <property type="match status" value="1"/>
</dbReference>
<evidence type="ECO:0000256" key="1">
    <source>
        <dbReference type="ARBA" id="ARBA00004496"/>
    </source>
</evidence>
<keyword evidence="4" id="KW-0963">Cytoplasm</keyword>
<evidence type="ECO:0000256" key="8">
    <source>
        <dbReference type="ARBA" id="ARBA00023274"/>
    </source>
</evidence>
<evidence type="ECO:0000256" key="2">
    <source>
        <dbReference type="ARBA" id="ARBA00004604"/>
    </source>
</evidence>
<evidence type="ECO:0000313" key="12">
    <source>
        <dbReference type="Proteomes" id="UP001186944"/>
    </source>
</evidence>
<organism evidence="11 12">
    <name type="scientific">Pinctada imbricata</name>
    <name type="common">Atlantic pearl-oyster</name>
    <name type="synonym">Pinctada martensii</name>
    <dbReference type="NCBI Taxonomy" id="66713"/>
    <lineage>
        <taxon>Eukaryota</taxon>
        <taxon>Metazoa</taxon>
        <taxon>Spiralia</taxon>
        <taxon>Lophotrochozoa</taxon>
        <taxon>Mollusca</taxon>
        <taxon>Bivalvia</taxon>
        <taxon>Autobranchia</taxon>
        <taxon>Pteriomorphia</taxon>
        <taxon>Pterioida</taxon>
        <taxon>Pterioidea</taxon>
        <taxon>Pteriidae</taxon>
        <taxon>Pinctada</taxon>
    </lineage>
</organism>
<dbReference type="InterPro" id="IPR002778">
    <property type="entry name" value="Signal_recog_particle_SRP19"/>
</dbReference>
<keyword evidence="5" id="KW-0694">RNA-binding</keyword>
<keyword evidence="7" id="KW-0539">Nucleus</keyword>
<evidence type="ECO:0000256" key="4">
    <source>
        <dbReference type="ARBA" id="ARBA00022490"/>
    </source>
</evidence>
<dbReference type="Proteomes" id="UP001186944">
    <property type="component" value="Unassembled WGS sequence"/>
</dbReference>
<keyword evidence="8" id="KW-0687">Ribonucleoprotein</keyword>
<accession>A0AA89BU56</accession>
<feature type="compositionally biased region" description="Low complexity" evidence="10">
    <location>
        <begin position="133"/>
        <end position="146"/>
    </location>
</feature>
<dbReference type="PANTHER" id="PTHR17453:SF0">
    <property type="entry name" value="SIGNAL RECOGNITION PARTICLE 19 KDA PROTEIN"/>
    <property type="match status" value="1"/>
</dbReference>
<evidence type="ECO:0000256" key="10">
    <source>
        <dbReference type="SAM" id="MobiDB-lite"/>
    </source>
</evidence>
<comment type="caution">
    <text evidence="11">The sequence shown here is derived from an EMBL/GenBank/DDBJ whole genome shotgun (WGS) entry which is preliminary data.</text>
</comment>
<evidence type="ECO:0000256" key="3">
    <source>
        <dbReference type="ARBA" id="ARBA00008910"/>
    </source>
</evidence>
<evidence type="ECO:0008006" key="13">
    <source>
        <dbReference type="Google" id="ProtNLM"/>
    </source>
</evidence>
<dbReference type="GO" id="GO:0008312">
    <property type="term" value="F:7S RNA binding"/>
    <property type="evidence" value="ECO:0007669"/>
    <property type="project" value="InterPro"/>
</dbReference>
<dbReference type="InterPro" id="IPR036521">
    <property type="entry name" value="SRP19-like_sf"/>
</dbReference>
<dbReference type="GO" id="GO:0005730">
    <property type="term" value="C:nucleolus"/>
    <property type="evidence" value="ECO:0007669"/>
    <property type="project" value="UniProtKB-SubCell"/>
</dbReference>
<reference evidence="11" key="1">
    <citation type="submission" date="2019-08" db="EMBL/GenBank/DDBJ databases">
        <title>The improved chromosome-level genome for the pearl oyster Pinctada fucata martensii using PacBio sequencing and Hi-C.</title>
        <authorList>
            <person name="Zheng Z."/>
        </authorList>
    </citation>
    <scope>NUCLEOTIDE SEQUENCE</scope>
    <source>
        <strain evidence="11">ZZ-2019</strain>
        <tissue evidence="11">Adductor muscle</tissue>
    </source>
</reference>
<evidence type="ECO:0000256" key="7">
    <source>
        <dbReference type="ARBA" id="ARBA00023242"/>
    </source>
</evidence>
<evidence type="ECO:0000256" key="5">
    <source>
        <dbReference type="ARBA" id="ARBA00022884"/>
    </source>
</evidence>
<comment type="subcellular location">
    <subcellularLocation>
        <location evidence="1">Cytoplasm</location>
    </subcellularLocation>
    <subcellularLocation>
        <location evidence="2">Nucleus</location>
        <location evidence="2">Nucleolus</location>
    </subcellularLocation>
</comment>
<proteinExistence type="inferred from homology"/>
<evidence type="ECO:0000313" key="11">
    <source>
        <dbReference type="EMBL" id="KAK3096030.1"/>
    </source>
</evidence>
<dbReference type="PANTHER" id="PTHR17453">
    <property type="entry name" value="SIGNAL RECOGNITION PARTICLE 19 KD PROTEIN"/>
    <property type="match status" value="1"/>
</dbReference>
<keyword evidence="6" id="KW-0733">Signal recognition particle</keyword>
<name>A0AA89BU56_PINIB</name>
<protein>
    <recommendedName>
        <fullName evidence="13">Signal recognition particle 19 kDa protein</fullName>
    </recommendedName>
</protein>
<keyword evidence="12" id="KW-1185">Reference proteome</keyword>
<dbReference type="GO" id="GO:0005786">
    <property type="term" value="C:signal recognition particle, endoplasmic reticulum targeting"/>
    <property type="evidence" value="ECO:0007669"/>
    <property type="project" value="UniProtKB-KW"/>
</dbReference>
<gene>
    <name evidence="11" type="ORF">FSP39_022169</name>
</gene>
<dbReference type="AlphaFoldDB" id="A0AA89BU56"/>
<dbReference type="EMBL" id="VSWD01000008">
    <property type="protein sequence ID" value="KAK3096030.1"/>
    <property type="molecule type" value="Genomic_DNA"/>
</dbReference>
<comment type="function">
    <text evidence="9">Component of the signal recognition particle (SRP) complex, a ribonucleoprotein complex that mediates the cotranslational targeting of secretory and membrane proteins to the endoplasmic reticulum (ER). Binds directly to 7SL RNA. Mediates binding of SRP54 to the SRP complex.</text>
</comment>
<comment type="similarity">
    <text evidence="3">Belongs to the SRP19 family.</text>
</comment>
<dbReference type="Gene3D" id="3.30.56.30">
    <property type="entry name" value="Signal recognition particle, SRP19-like subunit"/>
    <property type="match status" value="1"/>
</dbReference>
<dbReference type="GO" id="GO:0006617">
    <property type="term" value="P:SRP-dependent cotranslational protein targeting to membrane, signal sequence recognition"/>
    <property type="evidence" value="ECO:0007669"/>
    <property type="project" value="TreeGrafter"/>
</dbReference>
<dbReference type="FunFam" id="3.30.56.30:FF:000002">
    <property type="entry name" value="Signal recognition particle 19kDa"/>
    <property type="match status" value="1"/>
</dbReference>
<evidence type="ECO:0000256" key="9">
    <source>
        <dbReference type="ARBA" id="ARBA00045518"/>
    </source>
</evidence>
<dbReference type="SUPFAM" id="SSF69695">
    <property type="entry name" value="SRP19"/>
    <property type="match status" value="1"/>
</dbReference>
<sequence length="157" mass="18436">MASSHPSGPPPQARPWNPNNKFSFTERERWLCIYPAYINSRKTLQEGRRLPKEQCVENPTYAEIRDVLLTAGLNIGVENKVYARELDHRDPKFRGRIRVQFRKEDGELFNEYFKSKKDLLKYACTMIPKLKSRQQGSQPQQQAQQSQEKKGRKGRKK</sequence>